<organism evidence="2 3">
    <name type="scientific">Rhizobium rhizoryzae</name>
    <dbReference type="NCBI Taxonomy" id="451876"/>
    <lineage>
        <taxon>Bacteria</taxon>
        <taxon>Pseudomonadati</taxon>
        <taxon>Pseudomonadota</taxon>
        <taxon>Alphaproteobacteria</taxon>
        <taxon>Hyphomicrobiales</taxon>
        <taxon>Rhizobiaceae</taxon>
        <taxon>Rhizobium/Agrobacterium group</taxon>
        <taxon>Rhizobium</taxon>
    </lineage>
</organism>
<dbReference type="InterPro" id="IPR016181">
    <property type="entry name" value="Acyl_CoA_acyltransferase"/>
</dbReference>
<dbReference type="EMBL" id="JACIEC010000022">
    <property type="protein sequence ID" value="MBB4146190.1"/>
    <property type="molecule type" value="Genomic_DNA"/>
</dbReference>
<dbReference type="InterPro" id="IPR000182">
    <property type="entry name" value="GNAT_dom"/>
</dbReference>
<evidence type="ECO:0000313" key="2">
    <source>
        <dbReference type="EMBL" id="MBB4146190.1"/>
    </source>
</evidence>
<gene>
    <name evidence="2" type="ORF">GGQ72_004760</name>
</gene>
<evidence type="ECO:0000313" key="3">
    <source>
        <dbReference type="Proteomes" id="UP000519897"/>
    </source>
</evidence>
<dbReference type="AlphaFoldDB" id="A0A7W6PUS8"/>
<keyword evidence="3" id="KW-1185">Reference proteome</keyword>
<keyword evidence="2" id="KW-0808">Transferase</keyword>
<dbReference type="RefSeq" id="WP_183898117.1">
    <property type="nucleotide sequence ID" value="NZ_JACIEC010000022.1"/>
</dbReference>
<dbReference type="Pfam" id="PF00583">
    <property type="entry name" value="Acetyltransf_1"/>
    <property type="match status" value="1"/>
</dbReference>
<dbReference type="PROSITE" id="PS51186">
    <property type="entry name" value="GNAT"/>
    <property type="match status" value="1"/>
</dbReference>
<name>A0A7W6PUS8_9HYPH</name>
<proteinExistence type="predicted"/>
<evidence type="ECO:0000259" key="1">
    <source>
        <dbReference type="PROSITE" id="PS51186"/>
    </source>
</evidence>
<dbReference type="SUPFAM" id="SSF55729">
    <property type="entry name" value="Acyl-CoA N-acyltransferases (Nat)"/>
    <property type="match status" value="1"/>
</dbReference>
<dbReference type="Gene3D" id="3.40.630.30">
    <property type="match status" value="1"/>
</dbReference>
<sequence length="154" mass="17387">MEIDIRIAGIAEKPKVREMLSDYLRELSQYGDVDNEYSFLDSYWVDQDRWPYIISVGKETAGIALINTWSPSGKGTDFAVAEFYVRPEFRGSGIGTRAFSTVLSNRPGAWELSVMSKNEAGKAFWEKALAKAAVSKIERIDLHGESAYRFSYKP</sequence>
<accession>A0A7W6PUS8</accession>
<protein>
    <submittedName>
        <fullName evidence="2">Putative acetyltransferase</fullName>
    </submittedName>
</protein>
<comment type="caution">
    <text evidence="2">The sequence shown here is derived from an EMBL/GenBank/DDBJ whole genome shotgun (WGS) entry which is preliminary data.</text>
</comment>
<reference evidence="2 3" key="1">
    <citation type="submission" date="2020-08" db="EMBL/GenBank/DDBJ databases">
        <title>Genomic Encyclopedia of Type Strains, Phase IV (KMG-IV): sequencing the most valuable type-strain genomes for metagenomic binning, comparative biology and taxonomic classification.</title>
        <authorList>
            <person name="Goeker M."/>
        </authorList>
    </citation>
    <scope>NUCLEOTIDE SEQUENCE [LARGE SCALE GENOMIC DNA]</scope>
    <source>
        <strain evidence="2 3">DSM 29514</strain>
    </source>
</reference>
<feature type="domain" description="N-acetyltransferase" evidence="1">
    <location>
        <begin position="3"/>
        <end position="154"/>
    </location>
</feature>
<dbReference type="GO" id="GO:0016747">
    <property type="term" value="F:acyltransferase activity, transferring groups other than amino-acyl groups"/>
    <property type="evidence" value="ECO:0007669"/>
    <property type="project" value="InterPro"/>
</dbReference>
<dbReference type="CDD" id="cd04301">
    <property type="entry name" value="NAT_SF"/>
    <property type="match status" value="1"/>
</dbReference>
<dbReference type="Proteomes" id="UP000519897">
    <property type="component" value="Unassembled WGS sequence"/>
</dbReference>